<dbReference type="InterPro" id="IPR053714">
    <property type="entry name" value="Iso_Racemase_Enz_sf"/>
</dbReference>
<evidence type="ECO:0008006" key="3">
    <source>
        <dbReference type="Google" id="ProtNLM"/>
    </source>
</evidence>
<dbReference type="Pfam" id="PF17645">
    <property type="entry name" value="Amdase"/>
    <property type="match status" value="1"/>
</dbReference>
<gene>
    <name evidence="1" type="ORF">GN330_18190</name>
</gene>
<dbReference type="Proteomes" id="UP000463224">
    <property type="component" value="Unassembled WGS sequence"/>
</dbReference>
<dbReference type="PANTHER" id="PTHR40267">
    <property type="entry name" value="BLR3294 PROTEIN"/>
    <property type="match status" value="1"/>
</dbReference>
<accession>A0A844QMK2</accession>
<evidence type="ECO:0000313" key="1">
    <source>
        <dbReference type="EMBL" id="MVA99180.1"/>
    </source>
</evidence>
<proteinExistence type="predicted"/>
<name>A0A844QMK2_9HYPH</name>
<dbReference type="Gene3D" id="3.40.50.12500">
    <property type="match status" value="1"/>
</dbReference>
<dbReference type="InterPro" id="IPR026286">
    <property type="entry name" value="MaiA/AMDase"/>
</dbReference>
<protein>
    <recommendedName>
        <fullName evidence="3">Maleate cis-trans isomerase</fullName>
    </recommendedName>
</protein>
<dbReference type="AlphaFoldDB" id="A0A844QMK2"/>
<evidence type="ECO:0000313" key="2">
    <source>
        <dbReference type="Proteomes" id="UP000463224"/>
    </source>
</evidence>
<sequence>MTKTKLRLGLVFPGGGCEADFYRFERDTGEAVRVYFAQARYGAVEGADHHPDALRETARVDWIAQAAHRLSQVPLDALVWACTSGSFINGRRFAEEQARGIAAATGVPTTSTSLAFAAAAHALSARKVSLLATYPQDTVAFFTSFLAEYGIAVETSRSLGFDSGWISSGFDGDALMRAAEKAVAPGTQALLIPDTALPTLDVVDALEKRLGLPVLSANAVTLWHGMRTSGRVVPVNGLGTLLADFGQMPAA</sequence>
<keyword evidence="2" id="KW-1185">Reference proteome</keyword>
<dbReference type="PIRSF" id="PIRSF015736">
    <property type="entry name" value="MI"/>
    <property type="match status" value="1"/>
</dbReference>
<dbReference type="PANTHER" id="PTHR40267:SF1">
    <property type="entry name" value="BLR3294 PROTEIN"/>
    <property type="match status" value="1"/>
</dbReference>
<reference evidence="1 2" key="1">
    <citation type="submission" date="2019-12" db="EMBL/GenBank/DDBJ databases">
        <title>Nitratireductor arenosus sp. nov., Isolated from sea sand, Jeju island, South Korea.</title>
        <authorList>
            <person name="Kim W."/>
        </authorList>
    </citation>
    <scope>NUCLEOTIDE SEQUENCE [LARGE SCALE GENOMIC DNA]</scope>
    <source>
        <strain evidence="1 2">CAU 1489</strain>
    </source>
</reference>
<comment type="caution">
    <text evidence="1">The sequence shown here is derived from an EMBL/GenBank/DDBJ whole genome shotgun (WGS) entry which is preliminary data.</text>
</comment>
<dbReference type="EMBL" id="WPHG01000004">
    <property type="protein sequence ID" value="MVA99180.1"/>
    <property type="molecule type" value="Genomic_DNA"/>
</dbReference>
<organism evidence="1 2">
    <name type="scientific">Nitratireductor arenosus</name>
    <dbReference type="NCBI Taxonomy" id="2682096"/>
    <lineage>
        <taxon>Bacteria</taxon>
        <taxon>Pseudomonadati</taxon>
        <taxon>Pseudomonadota</taxon>
        <taxon>Alphaproteobacteria</taxon>
        <taxon>Hyphomicrobiales</taxon>
        <taxon>Phyllobacteriaceae</taxon>
        <taxon>Nitratireductor</taxon>
    </lineage>
</organism>
<dbReference type="RefSeq" id="WP_156714128.1">
    <property type="nucleotide sequence ID" value="NZ_WPHG01000004.1"/>
</dbReference>